<sequence length="517" mass="55977">MTTRDASAKPRRSGPRRAFSALSARSRILAAVVGLTALALTVSGYTVYYLQQLQVEDRINAELEADAQEFVELSIAGIDPETGESFATPADLVRTAMARIIPTRNEGAIGMVDGEIAWTSPVTDIDLEEDPELLRALRDYAVAERAQFTTITTAQTTYRAVVVPVHAGSQVEDARGTTHEVAAFVMAYDLTAEKAVFSGIFLTYAGVAVFSLLVVALVGYLVAGRLLHPIRLLAEASRRITREDLTERIEVTGHDDVAAMTRSVNEMLDRLEGAFTAQEQLIHDVSHELRTPLTILRGHLEVLDAGDREDVVATRELTLDELKRMNRVVDDLTTLAQADRPDFVQPTVVELGTLTDEVYDKIIALGERRWLIAERAEGPAVLDRERITQALLQLAANAVKFSPPGSVISLGTRVAGDDVVLSLRDQGAGIPEQDQERIFDRFQRSDTSKPGSGLGLPIVKAIAAAHSGSVKVESQVGAGTTISLILPGASLEQDPSPVPTLSADAHTLEIPAEERRP</sequence>
<gene>
    <name evidence="15" type="ORF">GNZ21_11145</name>
</gene>
<feature type="transmembrane region" description="Helical" evidence="12">
    <location>
        <begin position="201"/>
        <end position="223"/>
    </location>
</feature>
<comment type="catalytic activity">
    <reaction evidence="1">
        <text>ATP + protein L-histidine = ADP + protein N-phospho-L-histidine.</text>
        <dbReference type="EC" id="2.7.13.3"/>
    </reaction>
</comment>
<keyword evidence="8 12" id="KW-1133">Transmembrane helix</keyword>
<evidence type="ECO:0000256" key="3">
    <source>
        <dbReference type="ARBA" id="ARBA00012438"/>
    </source>
</evidence>
<dbReference type="SMART" id="SM00387">
    <property type="entry name" value="HATPase_c"/>
    <property type="match status" value="1"/>
</dbReference>
<evidence type="ECO:0000259" key="13">
    <source>
        <dbReference type="PROSITE" id="PS50109"/>
    </source>
</evidence>
<dbReference type="Gene3D" id="6.10.340.10">
    <property type="match status" value="1"/>
</dbReference>
<dbReference type="Proteomes" id="UP000460157">
    <property type="component" value="Unassembled WGS sequence"/>
</dbReference>
<evidence type="ECO:0000256" key="10">
    <source>
        <dbReference type="ARBA" id="ARBA00023136"/>
    </source>
</evidence>
<evidence type="ECO:0000256" key="1">
    <source>
        <dbReference type="ARBA" id="ARBA00000085"/>
    </source>
</evidence>
<name>A0A7K1UKF4_9MICC</name>
<dbReference type="PANTHER" id="PTHR45436">
    <property type="entry name" value="SENSOR HISTIDINE KINASE YKOH"/>
    <property type="match status" value="1"/>
</dbReference>
<dbReference type="SUPFAM" id="SSF158472">
    <property type="entry name" value="HAMP domain-like"/>
    <property type="match status" value="1"/>
</dbReference>
<dbReference type="PROSITE" id="PS50109">
    <property type="entry name" value="HIS_KIN"/>
    <property type="match status" value="1"/>
</dbReference>
<dbReference type="InterPro" id="IPR003661">
    <property type="entry name" value="HisK_dim/P_dom"/>
</dbReference>
<dbReference type="InterPro" id="IPR005467">
    <property type="entry name" value="His_kinase_dom"/>
</dbReference>
<evidence type="ECO:0000256" key="4">
    <source>
        <dbReference type="ARBA" id="ARBA00022553"/>
    </source>
</evidence>
<organism evidence="15 16">
    <name type="scientific">Nesterenkonia alkaliphila</name>
    <dbReference type="NCBI Taxonomy" id="1463631"/>
    <lineage>
        <taxon>Bacteria</taxon>
        <taxon>Bacillati</taxon>
        <taxon>Actinomycetota</taxon>
        <taxon>Actinomycetes</taxon>
        <taxon>Micrococcales</taxon>
        <taxon>Micrococcaceae</taxon>
        <taxon>Nesterenkonia</taxon>
    </lineage>
</organism>
<feature type="domain" description="HAMP" evidence="14">
    <location>
        <begin position="224"/>
        <end position="276"/>
    </location>
</feature>
<dbReference type="RefSeq" id="WP_188503488.1">
    <property type="nucleotide sequence ID" value="NZ_BMFX01000004.1"/>
</dbReference>
<comment type="subcellular location">
    <subcellularLocation>
        <location evidence="2">Cell membrane</location>
    </subcellularLocation>
</comment>
<dbReference type="SMART" id="SM00388">
    <property type="entry name" value="HisKA"/>
    <property type="match status" value="1"/>
</dbReference>
<dbReference type="SUPFAM" id="SSF47384">
    <property type="entry name" value="Homodimeric domain of signal transducing histidine kinase"/>
    <property type="match status" value="1"/>
</dbReference>
<dbReference type="AlphaFoldDB" id="A0A7K1UKF4"/>
<dbReference type="Pfam" id="PF02518">
    <property type="entry name" value="HATPase_c"/>
    <property type="match status" value="1"/>
</dbReference>
<dbReference type="Pfam" id="PF00512">
    <property type="entry name" value="HisKA"/>
    <property type="match status" value="1"/>
</dbReference>
<evidence type="ECO:0000256" key="11">
    <source>
        <dbReference type="SAM" id="MobiDB-lite"/>
    </source>
</evidence>
<keyword evidence="5" id="KW-0808">Transferase</keyword>
<dbReference type="CDD" id="cd06225">
    <property type="entry name" value="HAMP"/>
    <property type="match status" value="1"/>
</dbReference>
<feature type="domain" description="Histidine kinase" evidence="13">
    <location>
        <begin position="284"/>
        <end position="490"/>
    </location>
</feature>
<evidence type="ECO:0000256" key="7">
    <source>
        <dbReference type="ARBA" id="ARBA00022777"/>
    </source>
</evidence>
<dbReference type="CDD" id="cd00082">
    <property type="entry name" value="HisKA"/>
    <property type="match status" value="1"/>
</dbReference>
<dbReference type="SUPFAM" id="SSF55874">
    <property type="entry name" value="ATPase domain of HSP90 chaperone/DNA topoisomerase II/histidine kinase"/>
    <property type="match status" value="1"/>
</dbReference>
<keyword evidence="10 12" id="KW-0472">Membrane</keyword>
<dbReference type="PRINTS" id="PR00344">
    <property type="entry name" value="BCTRLSENSOR"/>
</dbReference>
<protein>
    <recommendedName>
        <fullName evidence="3">histidine kinase</fullName>
        <ecNumber evidence="3">2.7.13.3</ecNumber>
    </recommendedName>
</protein>
<dbReference type="PROSITE" id="PS50885">
    <property type="entry name" value="HAMP"/>
    <property type="match status" value="1"/>
</dbReference>
<dbReference type="PANTHER" id="PTHR45436:SF5">
    <property type="entry name" value="SENSOR HISTIDINE KINASE TRCS"/>
    <property type="match status" value="1"/>
</dbReference>
<comment type="caution">
    <text evidence="15">The sequence shown here is derived from an EMBL/GenBank/DDBJ whole genome shotgun (WGS) entry which is preliminary data.</text>
</comment>
<dbReference type="Gene3D" id="3.30.565.10">
    <property type="entry name" value="Histidine kinase-like ATPase, C-terminal domain"/>
    <property type="match status" value="1"/>
</dbReference>
<evidence type="ECO:0000313" key="15">
    <source>
        <dbReference type="EMBL" id="MVT26906.1"/>
    </source>
</evidence>
<dbReference type="Pfam" id="PF00672">
    <property type="entry name" value="HAMP"/>
    <property type="match status" value="1"/>
</dbReference>
<evidence type="ECO:0000256" key="8">
    <source>
        <dbReference type="ARBA" id="ARBA00022989"/>
    </source>
</evidence>
<feature type="region of interest" description="Disordered" evidence="11">
    <location>
        <begin position="490"/>
        <end position="517"/>
    </location>
</feature>
<evidence type="ECO:0000256" key="6">
    <source>
        <dbReference type="ARBA" id="ARBA00022692"/>
    </source>
</evidence>
<dbReference type="Gene3D" id="1.10.287.130">
    <property type="match status" value="1"/>
</dbReference>
<dbReference type="SMART" id="SM00304">
    <property type="entry name" value="HAMP"/>
    <property type="match status" value="1"/>
</dbReference>
<keyword evidence="9" id="KW-0902">Two-component regulatory system</keyword>
<dbReference type="GO" id="GO:0005886">
    <property type="term" value="C:plasma membrane"/>
    <property type="evidence" value="ECO:0007669"/>
    <property type="project" value="UniProtKB-SubCell"/>
</dbReference>
<evidence type="ECO:0000259" key="14">
    <source>
        <dbReference type="PROSITE" id="PS50885"/>
    </source>
</evidence>
<dbReference type="InterPro" id="IPR036890">
    <property type="entry name" value="HATPase_C_sf"/>
</dbReference>
<accession>A0A7K1UKF4</accession>
<dbReference type="EC" id="2.7.13.3" evidence="3"/>
<dbReference type="EMBL" id="WRPM01000077">
    <property type="protein sequence ID" value="MVT26906.1"/>
    <property type="molecule type" value="Genomic_DNA"/>
</dbReference>
<dbReference type="InterPro" id="IPR003660">
    <property type="entry name" value="HAMP_dom"/>
</dbReference>
<proteinExistence type="predicted"/>
<dbReference type="InterPro" id="IPR004358">
    <property type="entry name" value="Sig_transdc_His_kin-like_C"/>
</dbReference>
<dbReference type="InterPro" id="IPR050428">
    <property type="entry name" value="TCS_sensor_his_kinase"/>
</dbReference>
<dbReference type="InterPro" id="IPR036097">
    <property type="entry name" value="HisK_dim/P_sf"/>
</dbReference>
<evidence type="ECO:0000256" key="5">
    <source>
        <dbReference type="ARBA" id="ARBA00022679"/>
    </source>
</evidence>
<evidence type="ECO:0000256" key="12">
    <source>
        <dbReference type="SAM" id="Phobius"/>
    </source>
</evidence>
<reference evidence="15 16" key="1">
    <citation type="submission" date="2019-12" db="EMBL/GenBank/DDBJ databases">
        <title>Nesterenkonia muleiensis sp. nov., a novel actinobacterium isolated from sap of Populus euphratica.</title>
        <authorList>
            <person name="Wang R."/>
        </authorList>
    </citation>
    <scope>NUCLEOTIDE SEQUENCE [LARGE SCALE GENOMIC DNA]</scope>
    <source>
        <strain evidence="15 16">F10</strain>
    </source>
</reference>
<dbReference type="InterPro" id="IPR003594">
    <property type="entry name" value="HATPase_dom"/>
</dbReference>
<evidence type="ECO:0000256" key="9">
    <source>
        <dbReference type="ARBA" id="ARBA00023012"/>
    </source>
</evidence>
<evidence type="ECO:0000256" key="2">
    <source>
        <dbReference type="ARBA" id="ARBA00004236"/>
    </source>
</evidence>
<keyword evidence="4" id="KW-0597">Phosphoprotein</keyword>
<dbReference type="GO" id="GO:0000155">
    <property type="term" value="F:phosphorelay sensor kinase activity"/>
    <property type="evidence" value="ECO:0007669"/>
    <property type="project" value="InterPro"/>
</dbReference>
<evidence type="ECO:0000313" key="16">
    <source>
        <dbReference type="Proteomes" id="UP000460157"/>
    </source>
</evidence>
<keyword evidence="6 12" id="KW-0812">Transmembrane</keyword>
<keyword evidence="16" id="KW-1185">Reference proteome</keyword>
<keyword evidence="7" id="KW-0418">Kinase</keyword>